<gene>
    <name evidence="1" type="ORF">KI387_029462</name>
</gene>
<accession>A0AA38CD01</accession>
<proteinExistence type="predicted"/>
<dbReference type="AlphaFoldDB" id="A0AA38CD01"/>
<sequence length="84" mass="9142">DPHPFVPFAPVLNFPVSPNRPVRVLLSQMSQCFVGQILGSPDLADSRLFVPLVPHCFRLNFSISADPASSRTSRTLVPNCAHSA</sequence>
<evidence type="ECO:0000313" key="1">
    <source>
        <dbReference type="EMBL" id="KAH9297780.1"/>
    </source>
</evidence>
<protein>
    <submittedName>
        <fullName evidence="1">Uncharacterized protein</fullName>
    </submittedName>
</protein>
<dbReference type="Proteomes" id="UP000824469">
    <property type="component" value="Unassembled WGS sequence"/>
</dbReference>
<evidence type="ECO:0000313" key="2">
    <source>
        <dbReference type="Proteomes" id="UP000824469"/>
    </source>
</evidence>
<keyword evidence="2" id="KW-1185">Reference proteome</keyword>
<feature type="non-terminal residue" evidence="1">
    <location>
        <position position="84"/>
    </location>
</feature>
<feature type="non-terminal residue" evidence="1">
    <location>
        <position position="1"/>
    </location>
</feature>
<dbReference type="EMBL" id="JAHRHJ020000010">
    <property type="protein sequence ID" value="KAH9297780.1"/>
    <property type="molecule type" value="Genomic_DNA"/>
</dbReference>
<reference evidence="1 2" key="1">
    <citation type="journal article" date="2021" name="Nat. Plants">
        <title>The Taxus genome provides insights into paclitaxel biosynthesis.</title>
        <authorList>
            <person name="Xiong X."/>
            <person name="Gou J."/>
            <person name="Liao Q."/>
            <person name="Li Y."/>
            <person name="Zhou Q."/>
            <person name="Bi G."/>
            <person name="Li C."/>
            <person name="Du R."/>
            <person name="Wang X."/>
            <person name="Sun T."/>
            <person name="Guo L."/>
            <person name="Liang H."/>
            <person name="Lu P."/>
            <person name="Wu Y."/>
            <person name="Zhang Z."/>
            <person name="Ro D.K."/>
            <person name="Shang Y."/>
            <person name="Huang S."/>
            <person name="Yan J."/>
        </authorList>
    </citation>
    <scope>NUCLEOTIDE SEQUENCE [LARGE SCALE GENOMIC DNA]</scope>
    <source>
        <strain evidence="1">Ta-2019</strain>
    </source>
</reference>
<name>A0AA38CD01_TAXCH</name>
<comment type="caution">
    <text evidence="1">The sequence shown here is derived from an EMBL/GenBank/DDBJ whole genome shotgun (WGS) entry which is preliminary data.</text>
</comment>
<organism evidence="1 2">
    <name type="scientific">Taxus chinensis</name>
    <name type="common">Chinese yew</name>
    <name type="synonym">Taxus wallichiana var. chinensis</name>
    <dbReference type="NCBI Taxonomy" id="29808"/>
    <lineage>
        <taxon>Eukaryota</taxon>
        <taxon>Viridiplantae</taxon>
        <taxon>Streptophyta</taxon>
        <taxon>Embryophyta</taxon>
        <taxon>Tracheophyta</taxon>
        <taxon>Spermatophyta</taxon>
        <taxon>Pinopsida</taxon>
        <taxon>Pinidae</taxon>
        <taxon>Conifers II</taxon>
        <taxon>Cupressales</taxon>
        <taxon>Taxaceae</taxon>
        <taxon>Taxus</taxon>
    </lineage>
</organism>